<protein>
    <submittedName>
        <fullName evidence="7">Multicopper oxidase</fullName>
    </submittedName>
</protein>
<dbReference type="RefSeq" id="WP_141849010.1">
    <property type="nucleotide sequence ID" value="NZ_BAAAPR010000009.1"/>
</dbReference>
<keyword evidence="2" id="KW-0560">Oxidoreductase</keyword>
<dbReference type="GO" id="GO:0016491">
    <property type="term" value="F:oxidoreductase activity"/>
    <property type="evidence" value="ECO:0007669"/>
    <property type="project" value="UniProtKB-KW"/>
</dbReference>
<keyword evidence="4" id="KW-0732">Signal</keyword>
<keyword evidence="8" id="KW-1185">Reference proteome</keyword>
<dbReference type="EMBL" id="VFMN01000001">
    <property type="protein sequence ID" value="TQJ09679.1"/>
    <property type="molecule type" value="Genomic_DNA"/>
</dbReference>
<dbReference type="SUPFAM" id="SSF49503">
    <property type="entry name" value="Cupredoxins"/>
    <property type="match status" value="2"/>
</dbReference>
<evidence type="ECO:0000256" key="4">
    <source>
        <dbReference type="SAM" id="SignalP"/>
    </source>
</evidence>
<dbReference type="InterPro" id="IPR011707">
    <property type="entry name" value="Cu-oxidase-like_N"/>
</dbReference>
<dbReference type="InterPro" id="IPR006311">
    <property type="entry name" value="TAT_signal"/>
</dbReference>
<keyword evidence="1" id="KW-0479">Metal-binding</keyword>
<organism evidence="7 8">
    <name type="scientific">Lapillicoccus jejuensis</name>
    <dbReference type="NCBI Taxonomy" id="402171"/>
    <lineage>
        <taxon>Bacteria</taxon>
        <taxon>Bacillati</taxon>
        <taxon>Actinomycetota</taxon>
        <taxon>Actinomycetes</taxon>
        <taxon>Micrococcales</taxon>
        <taxon>Intrasporangiaceae</taxon>
        <taxon>Lapillicoccus</taxon>
    </lineage>
</organism>
<feature type="domain" description="Plastocyanin-like" evidence="5">
    <location>
        <begin position="276"/>
        <end position="387"/>
    </location>
</feature>
<dbReference type="PROSITE" id="PS51318">
    <property type="entry name" value="TAT"/>
    <property type="match status" value="1"/>
</dbReference>
<evidence type="ECO:0000313" key="8">
    <source>
        <dbReference type="Proteomes" id="UP000317893"/>
    </source>
</evidence>
<dbReference type="GO" id="GO:0005507">
    <property type="term" value="F:copper ion binding"/>
    <property type="evidence" value="ECO:0007669"/>
    <property type="project" value="InterPro"/>
</dbReference>
<dbReference type="OrthoDB" id="345021at2"/>
<dbReference type="PANTHER" id="PTHR11709">
    <property type="entry name" value="MULTI-COPPER OXIDASE"/>
    <property type="match status" value="1"/>
</dbReference>
<gene>
    <name evidence="7" type="ORF">FB458_2792</name>
</gene>
<accession>A0A542E308</accession>
<dbReference type="PANTHER" id="PTHR11709:SF394">
    <property type="entry name" value="FI03373P-RELATED"/>
    <property type="match status" value="1"/>
</dbReference>
<feature type="signal peptide" evidence="4">
    <location>
        <begin position="1"/>
        <end position="24"/>
    </location>
</feature>
<feature type="chain" id="PRO_5039665104" evidence="4">
    <location>
        <begin position="25"/>
        <end position="432"/>
    </location>
</feature>
<dbReference type="InterPro" id="IPR045087">
    <property type="entry name" value="Cu-oxidase_fam"/>
</dbReference>
<evidence type="ECO:0000313" key="7">
    <source>
        <dbReference type="EMBL" id="TQJ09679.1"/>
    </source>
</evidence>
<evidence type="ECO:0000256" key="2">
    <source>
        <dbReference type="ARBA" id="ARBA00023002"/>
    </source>
</evidence>
<evidence type="ECO:0000259" key="6">
    <source>
        <dbReference type="Pfam" id="PF07732"/>
    </source>
</evidence>
<dbReference type="InterPro" id="IPR008972">
    <property type="entry name" value="Cupredoxin"/>
</dbReference>
<keyword evidence="3" id="KW-0186">Copper</keyword>
<evidence type="ECO:0000256" key="1">
    <source>
        <dbReference type="ARBA" id="ARBA00022723"/>
    </source>
</evidence>
<dbReference type="Proteomes" id="UP000317893">
    <property type="component" value="Unassembled WGS sequence"/>
</dbReference>
<comment type="caution">
    <text evidence="7">The sequence shown here is derived from an EMBL/GenBank/DDBJ whole genome shotgun (WGS) entry which is preliminary data.</text>
</comment>
<dbReference type="AlphaFoldDB" id="A0A542E308"/>
<dbReference type="Gene3D" id="2.60.40.420">
    <property type="entry name" value="Cupredoxins - blue copper proteins"/>
    <property type="match status" value="1"/>
</dbReference>
<sequence>MMLPKNTSLSRRALLAGAGAMGMAVVGGRLVAPAVATPAAAPATLAGPAGPAKKVHLVGTDGWAAMPGSAPKDPPFFPDPLAPGDLNTYIFGFRDATGLDAAATAALRGHAQISAPMMWFDELDEITITLTNLGLVQRPDLFDGHTLHWHGFVNAIPLFDGVPELSLSVPIGRDFDYFYKVRDAGTYMYHCHFEDVEHVQMGMTGMVFVRPAQNKGTGSLPPGRYAYNDGDGSTRYDREYAFMMTEIWSAAHYRDAHIQVNDWTDFDPSFSCLNGRAWPDTVADNGNPMSTAAGALQYQPITSRIQARPGERVLLRLSSLSYNDHSLTCDEIPLTVVAKDASLLRGRDGTTNYQTTNTVTVGAGESRDVLFTAPDREGTYLLYDRDYNFLANGGGAGYGGMMTQVVVSAAAPAQQYPNDLTHDFPYDVGSAV</sequence>
<evidence type="ECO:0000259" key="5">
    <source>
        <dbReference type="Pfam" id="PF00394"/>
    </source>
</evidence>
<dbReference type="InterPro" id="IPR001117">
    <property type="entry name" value="Cu-oxidase_2nd"/>
</dbReference>
<proteinExistence type="predicted"/>
<name>A0A542E308_9MICO</name>
<dbReference type="Pfam" id="PF00394">
    <property type="entry name" value="Cu-oxidase"/>
    <property type="match status" value="1"/>
</dbReference>
<dbReference type="Pfam" id="PF07732">
    <property type="entry name" value="Cu-oxidase_3"/>
    <property type="match status" value="1"/>
</dbReference>
<reference evidence="7 8" key="1">
    <citation type="submission" date="2019-06" db="EMBL/GenBank/DDBJ databases">
        <title>Sequencing the genomes of 1000 actinobacteria strains.</title>
        <authorList>
            <person name="Klenk H.-P."/>
        </authorList>
    </citation>
    <scope>NUCLEOTIDE SEQUENCE [LARGE SCALE GENOMIC DNA]</scope>
    <source>
        <strain evidence="7 8">DSM 18607</strain>
    </source>
</reference>
<feature type="domain" description="Plastocyanin-like" evidence="6">
    <location>
        <begin position="112"/>
        <end position="213"/>
    </location>
</feature>
<evidence type="ECO:0000256" key="3">
    <source>
        <dbReference type="ARBA" id="ARBA00023008"/>
    </source>
</evidence>